<dbReference type="InterPro" id="IPR012337">
    <property type="entry name" value="RNaseH-like_sf"/>
</dbReference>
<dbReference type="InterPro" id="IPR008042">
    <property type="entry name" value="Retrotrans_Pao"/>
</dbReference>
<evidence type="ECO:0000313" key="4">
    <source>
        <dbReference type="EMBL" id="GMT16336.1"/>
    </source>
</evidence>
<dbReference type="InterPro" id="IPR005312">
    <property type="entry name" value="DUF1759"/>
</dbReference>
<dbReference type="EMBL" id="BTSY01000002">
    <property type="protein sequence ID" value="GMT16336.1"/>
    <property type="molecule type" value="Genomic_DNA"/>
</dbReference>
<accession>A0AAV5V9L9</accession>
<dbReference type="Gene3D" id="1.10.340.70">
    <property type="match status" value="1"/>
</dbReference>
<dbReference type="Pfam" id="PF17921">
    <property type="entry name" value="Integrase_H2C2"/>
    <property type="match status" value="1"/>
</dbReference>
<feature type="non-terminal residue" evidence="4">
    <location>
        <position position="1"/>
    </location>
</feature>
<dbReference type="GO" id="GO:0003676">
    <property type="term" value="F:nucleic acid binding"/>
    <property type="evidence" value="ECO:0007669"/>
    <property type="project" value="InterPro"/>
</dbReference>
<evidence type="ECO:0000259" key="2">
    <source>
        <dbReference type="Pfam" id="PF17921"/>
    </source>
</evidence>
<dbReference type="Pfam" id="PF05380">
    <property type="entry name" value="Peptidase_A17"/>
    <property type="match status" value="1"/>
</dbReference>
<proteinExistence type="predicted"/>
<dbReference type="PANTHER" id="PTHR47331:SF4">
    <property type="entry name" value="PEPTIDASE S1 DOMAIN-CONTAINING PROTEIN"/>
    <property type="match status" value="1"/>
</dbReference>
<dbReference type="Pfam" id="PF03564">
    <property type="entry name" value="DUF1759"/>
    <property type="match status" value="1"/>
</dbReference>
<organism evidence="4 5">
    <name type="scientific">Pristionchus fissidentatus</name>
    <dbReference type="NCBI Taxonomy" id="1538716"/>
    <lineage>
        <taxon>Eukaryota</taxon>
        <taxon>Metazoa</taxon>
        <taxon>Ecdysozoa</taxon>
        <taxon>Nematoda</taxon>
        <taxon>Chromadorea</taxon>
        <taxon>Rhabditida</taxon>
        <taxon>Rhabditina</taxon>
        <taxon>Diplogasteromorpha</taxon>
        <taxon>Diplogasteroidea</taxon>
        <taxon>Neodiplogasteridae</taxon>
        <taxon>Pristionchus</taxon>
    </lineage>
</organism>
<dbReference type="InterPro" id="IPR036397">
    <property type="entry name" value="RNaseH_sf"/>
</dbReference>
<dbReference type="InterPro" id="IPR040676">
    <property type="entry name" value="DUF5641"/>
</dbReference>
<dbReference type="SUPFAM" id="SSF53098">
    <property type="entry name" value="Ribonuclease H-like"/>
    <property type="match status" value="1"/>
</dbReference>
<feature type="region of interest" description="Disordered" evidence="1">
    <location>
        <begin position="1278"/>
        <end position="1297"/>
    </location>
</feature>
<name>A0AAV5V9L9_9BILA</name>
<dbReference type="Pfam" id="PF18701">
    <property type="entry name" value="DUF5641"/>
    <property type="match status" value="1"/>
</dbReference>
<protein>
    <recommendedName>
        <fullName evidence="6">Integrase catalytic domain-containing protein</fullName>
    </recommendedName>
</protein>
<dbReference type="InterPro" id="IPR041588">
    <property type="entry name" value="Integrase_H2C2"/>
</dbReference>
<evidence type="ECO:0000256" key="1">
    <source>
        <dbReference type="SAM" id="MobiDB-lite"/>
    </source>
</evidence>
<comment type="caution">
    <text evidence="4">The sequence shown here is derived from an EMBL/GenBank/DDBJ whole genome shotgun (WGS) entry which is preliminary data.</text>
</comment>
<sequence length="1365" mass="153787">PLPPMRIETFDGADITKWQSFISQYETLIHSRTDLTDLEKLGYLKSSLKGDALELVQSIPFTDAFLSHTLDRLKSEYARSTLTHATLMSQLMNIKPKSSKLEDQLKCVRSTINTVYALNDDVSINVMPIIHQVVQRIHTKYIRVIHEFKPESMLKALMHIEEKINTELEIRAVEHAYSFNNNPINSPSANNNPNSSFAASSKSKPSLQPKPECTRKCANCDGKHHKTVCFQSSSSATASTIPAQSSVRLYSGPLCIQNATQSISLSAFALFDKGSMITMITRELSDSLKLTPIDRRTTTIVGVEGRSSDSTTCDVVRFDVMTTNGKVTIQAIVRDNPLLVPIQYQPLSSDDLAVMKQRLPFIPVHFEKPVPVCHDILLSIADSEQILNQTYKYQLPSGYTLVESSVGPFVIGCQSNTIQNTNVSASTTLVDPSLEDSIRHFLAVDSASRVYETTEKEARKAKDAMVQQHFDETVVKVDNEYYVQYSVKPEASAMIPDNFELAISRLASNVKSLQKTKGHIEFYDSIIADQLKAGQIEIVNPNEPVLGITHYLAHQSVLRPDKPTTPLRIVYDASAHIKNKPSLNDLIHPGPSDLVHQLTTNLYVDNIIINHDNPSDILYPQSKELFNSMHMNLRDYASNNNSFLDTIQQSDRASGETQKLLGLVWMPSNDTLQIKIPLSARKDKETKRFMLSAVSSPYDPLGLIAPLLLPSKLLVQSLWNEERKWDEPVDDSISDTFHSQMTEIEKFSLPVDRYSKLSSSKTIHIVMFSDASKSSMAACLYSWTENSDPMLLISRTRLAPISGKSTIPKMELDAFLMGHSVLQYTIEAIKKEFPESMIHVYTYCDSATVLHWCRQEKSKSLGTFVFNRIHSICDIREKLESLGNIKCHDHRYVRSEDNPSDHATRGLNADDMNNPMHQWWIGPEWLRSTANLWPDDPIPTSHIPLLDSLSNPTVEVPTVEPLLKLESFSSLRVPVTVTAYVLRFLSRITNKCKSDSIRAKFSSIPLSTVTHLTAEEKKYAFRTLLRNFQQRHISDSDEVVKKNHIFLDESTDLWKATSRLENSNISTEFKNPIFISTKNSILARLIVRDTHDSTVHAGVQTVINQIQSQFWIPRIRQITKSVLHSCIPCRKTNNLPYSYPKSPALPADRVNPSRPFEHTGVDYAGPFQSNNNSKMYIVLFTCMSSRLSHIELVDSLLPSSFIMAFRRFSSRRGVPSRMTSDKATTLKMLLTDSDEYIPPGEENASRKQAISLLKRSIQLGETFWSRWQKEYIAHLRDSNSRSDPLQTSRSTFQTPKPGSVVLVVDESGTTPRSGWHMAKILSVTNNSATLKSHNGRTIERPINLLIPLELDAAEETETPIESPSM</sequence>
<keyword evidence="5" id="KW-1185">Reference proteome</keyword>
<feature type="region of interest" description="Disordered" evidence="1">
    <location>
        <begin position="184"/>
        <end position="213"/>
    </location>
</feature>
<evidence type="ECO:0000259" key="3">
    <source>
        <dbReference type="Pfam" id="PF18701"/>
    </source>
</evidence>
<feature type="compositionally biased region" description="Polar residues" evidence="1">
    <location>
        <begin position="1281"/>
        <end position="1296"/>
    </location>
</feature>
<reference evidence="4" key="1">
    <citation type="submission" date="2023-10" db="EMBL/GenBank/DDBJ databases">
        <title>Genome assembly of Pristionchus species.</title>
        <authorList>
            <person name="Yoshida K."/>
            <person name="Sommer R.J."/>
        </authorList>
    </citation>
    <scope>NUCLEOTIDE SEQUENCE</scope>
    <source>
        <strain evidence="4">RS5133</strain>
    </source>
</reference>
<feature type="domain" description="Integrase zinc-binding" evidence="2">
    <location>
        <begin position="1082"/>
        <end position="1134"/>
    </location>
</feature>
<evidence type="ECO:0008006" key="6">
    <source>
        <dbReference type="Google" id="ProtNLM"/>
    </source>
</evidence>
<gene>
    <name evidence="4" type="ORF">PFISCL1PPCAC_7633</name>
</gene>
<feature type="compositionally biased region" description="Low complexity" evidence="1">
    <location>
        <begin position="184"/>
        <end position="211"/>
    </location>
</feature>
<dbReference type="PANTHER" id="PTHR47331">
    <property type="entry name" value="PHD-TYPE DOMAIN-CONTAINING PROTEIN"/>
    <property type="match status" value="1"/>
</dbReference>
<evidence type="ECO:0000313" key="5">
    <source>
        <dbReference type="Proteomes" id="UP001432322"/>
    </source>
</evidence>
<dbReference type="Proteomes" id="UP001432322">
    <property type="component" value="Unassembled WGS sequence"/>
</dbReference>
<feature type="domain" description="DUF5641" evidence="3">
    <location>
        <begin position="1257"/>
        <end position="1345"/>
    </location>
</feature>
<feature type="non-terminal residue" evidence="4">
    <location>
        <position position="1365"/>
    </location>
</feature>
<dbReference type="Gene3D" id="3.30.420.10">
    <property type="entry name" value="Ribonuclease H-like superfamily/Ribonuclease H"/>
    <property type="match status" value="1"/>
</dbReference>